<dbReference type="Pfam" id="PF12884">
    <property type="entry name" value="TORC_N"/>
    <property type="match status" value="1"/>
</dbReference>
<reference evidence="14" key="1">
    <citation type="submission" date="2025-08" db="UniProtKB">
        <authorList>
            <consortium name="Ensembl"/>
        </authorList>
    </citation>
    <scope>IDENTIFICATION</scope>
</reference>
<dbReference type="Pfam" id="PF12885">
    <property type="entry name" value="TORC_M"/>
    <property type="match status" value="1"/>
</dbReference>
<feature type="region of interest" description="Disordered" evidence="10">
    <location>
        <begin position="325"/>
        <end position="362"/>
    </location>
</feature>
<sequence length="532" mass="57624">MSGSPSTGGSNPRKFSEKIALHNQKQAEETRAFEQLMTDLTVSRVQFQKVQQLRLTQSRAQYYGSLPNVNQIGNTSTEFQGGLPSGLDSVRGTRHHGLVERVHRNRINSPHRRPIDKHGRQISFQQPWTEEKRPGFRLISQLNRTNSDSALHTSAMNPNPQDPFIGMNQQMGRGPLHTFFSAVFSFPTLTNEENLIGVSKPLPKQLWEAKKVQSLASRPKSCEVPGINIFPSPEQNAGLSHYQGLLNSGGSLPDLSNLHFTSPLSTPLDPEDNGGYPNLSGGSSTGNLPAAMMHLGIGNSQGLSSSLSNPSIQGSLNNCQLQSSLSNPSINSSLRLSSNSPRRRPAPISPLTLSPGTEQRRGLAKQLSPTMSPSLSPITQVHTLSHSSYNKRDCLLCSLDQFTLLENAMSSSAGGSCFDPSSSLYYSQAALSGLGGSHGSLQDPMHMRSNMLYSNCSGGLPNIILTDDSSLSKDISSALSTVPECFDSEGGFPLEDELRIEPLSLDGLSMLSDPDMVLPDPSVEDTFRSDRL</sequence>
<keyword evidence="9" id="KW-0539">Nucleus</keyword>
<evidence type="ECO:0000256" key="9">
    <source>
        <dbReference type="ARBA" id="ARBA00023242"/>
    </source>
</evidence>
<keyword evidence="7" id="KW-0010">Activator</keyword>
<evidence type="ECO:0000256" key="2">
    <source>
        <dbReference type="ARBA" id="ARBA00004496"/>
    </source>
</evidence>
<feature type="domain" description="Transducer of regulated CREB activity middle" evidence="12">
    <location>
        <begin position="144"/>
        <end position="300"/>
    </location>
</feature>
<feature type="compositionally biased region" description="Low complexity" evidence="10">
    <location>
        <begin position="325"/>
        <end position="340"/>
    </location>
</feature>
<evidence type="ECO:0000313" key="14">
    <source>
        <dbReference type="Ensembl" id="ENSSLUP00000035923.1"/>
    </source>
</evidence>
<dbReference type="GO" id="GO:0005634">
    <property type="term" value="C:nucleus"/>
    <property type="evidence" value="ECO:0007669"/>
    <property type="project" value="UniProtKB-SubCell"/>
</dbReference>
<protein>
    <submittedName>
        <fullName evidence="14">CREB regulated transcription coactivator 3</fullName>
    </submittedName>
</protein>
<dbReference type="Pfam" id="PF12886">
    <property type="entry name" value="TORC_C"/>
    <property type="match status" value="1"/>
</dbReference>
<dbReference type="GO" id="GO:0005737">
    <property type="term" value="C:cytoplasm"/>
    <property type="evidence" value="ECO:0007669"/>
    <property type="project" value="UniProtKB-SubCell"/>
</dbReference>
<evidence type="ECO:0000256" key="7">
    <source>
        <dbReference type="ARBA" id="ARBA00023159"/>
    </source>
</evidence>
<gene>
    <name evidence="14" type="primary">crtc3</name>
</gene>
<dbReference type="InterPro" id="IPR024783">
    <property type="entry name" value="TORC_N"/>
</dbReference>
<accession>A0A8C9Z7I4</accession>
<proteinExistence type="inferred from homology"/>
<organism evidence="14 15">
    <name type="scientific">Sander lucioperca</name>
    <name type="common">Pike-perch</name>
    <name type="synonym">Perca lucioperca</name>
    <dbReference type="NCBI Taxonomy" id="283035"/>
    <lineage>
        <taxon>Eukaryota</taxon>
        <taxon>Metazoa</taxon>
        <taxon>Chordata</taxon>
        <taxon>Craniata</taxon>
        <taxon>Vertebrata</taxon>
        <taxon>Euteleostomi</taxon>
        <taxon>Actinopterygii</taxon>
        <taxon>Neopterygii</taxon>
        <taxon>Teleostei</taxon>
        <taxon>Neoteleostei</taxon>
        <taxon>Acanthomorphata</taxon>
        <taxon>Eupercaria</taxon>
        <taxon>Perciformes</taxon>
        <taxon>Percoidei</taxon>
        <taxon>Percidae</taxon>
        <taxon>Luciopercinae</taxon>
        <taxon>Sander</taxon>
    </lineage>
</organism>
<keyword evidence="6" id="KW-0805">Transcription regulation</keyword>
<evidence type="ECO:0000256" key="5">
    <source>
        <dbReference type="ARBA" id="ARBA00022553"/>
    </source>
</evidence>
<evidence type="ECO:0000259" key="13">
    <source>
        <dbReference type="Pfam" id="PF12886"/>
    </source>
</evidence>
<evidence type="ECO:0000256" key="1">
    <source>
        <dbReference type="ARBA" id="ARBA00004123"/>
    </source>
</evidence>
<evidence type="ECO:0000259" key="12">
    <source>
        <dbReference type="Pfam" id="PF12885"/>
    </source>
</evidence>
<evidence type="ECO:0000313" key="15">
    <source>
        <dbReference type="Proteomes" id="UP000694568"/>
    </source>
</evidence>
<dbReference type="Ensembl" id="ENSSLUT00000037036.1">
    <property type="protein sequence ID" value="ENSSLUP00000035923.1"/>
    <property type="gene ID" value="ENSSLUG00000015988.1"/>
</dbReference>
<feature type="region of interest" description="Disordered" evidence="10">
    <location>
        <begin position="261"/>
        <end position="287"/>
    </location>
</feature>
<name>A0A8C9Z7I4_SANLU</name>
<dbReference type="GO" id="GO:0051289">
    <property type="term" value="P:protein homotetramerization"/>
    <property type="evidence" value="ECO:0007669"/>
    <property type="project" value="InterPro"/>
</dbReference>
<comment type="similarity">
    <text evidence="3">Belongs to the TORC family.</text>
</comment>
<dbReference type="InterPro" id="IPR024786">
    <property type="entry name" value="TORC"/>
</dbReference>
<keyword evidence="5" id="KW-0597">Phosphoprotein</keyword>
<keyword evidence="15" id="KW-1185">Reference proteome</keyword>
<dbReference type="InterPro" id="IPR024784">
    <property type="entry name" value="TORC_M"/>
</dbReference>
<evidence type="ECO:0000256" key="8">
    <source>
        <dbReference type="ARBA" id="ARBA00023163"/>
    </source>
</evidence>
<dbReference type="PANTHER" id="PTHR13589:SF4">
    <property type="entry name" value="CREB-REGULATED TRANSCRIPTION COACTIVATOR 3"/>
    <property type="match status" value="1"/>
</dbReference>
<dbReference type="AlphaFoldDB" id="A0A8C9Z7I4"/>
<evidence type="ECO:0000259" key="11">
    <source>
        <dbReference type="Pfam" id="PF12884"/>
    </source>
</evidence>
<evidence type="ECO:0000256" key="10">
    <source>
        <dbReference type="SAM" id="MobiDB-lite"/>
    </source>
</evidence>
<dbReference type="GO" id="GO:0045944">
    <property type="term" value="P:positive regulation of transcription by RNA polymerase II"/>
    <property type="evidence" value="ECO:0007669"/>
    <property type="project" value="TreeGrafter"/>
</dbReference>
<dbReference type="GO" id="GO:0008140">
    <property type="term" value="F:cAMP response element binding protein binding"/>
    <property type="evidence" value="ECO:0007669"/>
    <property type="project" value="InterPro"/>
</dbReference>
<dbReference type="GeneTree" id="ENSGT00390000010652"/>
<comment type="subcellular location">
    <subcellularLocation>
        <location evidence="2">Cytoplasm</location>
    </subcellularLocation>
    <subcellularLocation>
        <location evidence="1">Nucleus</location>
    </subcellularLocation>
</comment>
<feature type="domain" description="Transducer of regulated CREB activity N-terminal" evidence="11">
    <location>
        <begin position="11"/>
        <end position="67"/>
    </location>
</feature>
<evidence type="ECO:0000256" key="3">
    <source>
        <dbReference type="ARBA" id="ARBA00007167"/>
    </source>
</evidence>
<keyword evidence="8" id="KW-0804">Transcription</keyword>
<reference evidence="14" key="2">
    <citation type="submission" date="2025-09" db="UniProtKB">
        <authorList>
            <consortium name="Ensembl"/>
        </authorList>
    </citation>
    <scope>IDENTIFICATION</scope>
</reference>
<evidence type="ECO:0000256" key="6">
    <source>
        <dbReference type="ARBA" id="ARBA00023015"/>
    </source>
</evidence>
<dbReference type="InterPro" id="IPR024785">
    <property type="entry name" value="TORC_C"/>
</dbReference>
<dbReference type="PANTHER" id="PTHR13589">
    <property type="entry name" value="CREB-REGULATED TRANSCRIPTION COACTIVATOR"/>
    <property type="match status" value="1"/>
</dbReference>
<keyword evidence="4" id="KW-0963">Cytoplasm</keyword>
<feature type="domain" description="Transducer of regulated CREB activity C-terminal" evidence="13">
    <location>
        <begin position="461"/>
        <end position="532"/>
    </location>
</feature>
<dbReference type="Proteomes" id="UP000694568">
    <property type="component" value="Unplaced"/>
</dbReference>
<evidence type="ECO:0000256" key="4">
    <source>
        <dbReference type="ARBA" id="ARBA00022490"/>
    </source>
</evidence>